<evidence type="ECO:0000259" key="8">
    <source>
        <dbReference type="Pfam" id="PF08468"/>
    </source>
</evidence>
<dbReference type="InterPro" id="IPR023543">
    <property type="entry name" value="rRNA_ssu_MeTfrase_C"/>
</dbReference>
<dbReference type="Proteomes" id="UP000255264">
    <property type="component" value="Unassembled WGS sequence"/>
</dbReference>
<dbReference type="InterPro" id="IPR013675">
    <property type="entry name" value="Mtase_sm_N"/>
</dbReference>
<dbReference type="InterPro" id="IPR007848">
    <property type="entry name" value="Small_mtfrase_dom"/>
</dbReference>
<evidence type="ECO:0000256" key="1">
    <source>
        <dbReference type="ARBA" id="ARBA00022490"/>
    </source>
</evidence>
<dbReference type="OrthoDB" id="9816072at2"/>
<dbReference type="Pfam" id="PF05175">
    <property type="entry name" value="MTS"/>
    <property type="match status" value="1"/>
</dbReference>
<dbReference type="EMBL" id="UGHS01000004">
    <property type="protein sequence ID" value="STO93958.1"/>
    <property type="molecule type" value="Genomic_DNA"/>
</dbReference>
<dbReference type="InterPro" id="IPR002052">
    <property type="entry name" value="DNA_methylase_N6_adenine_CS"/>
</dbReference>
<gene>
    <name evidence="6 9" type="primary">rsmC</name>
    <name evidence="9" type="ORF">NCTC13335_01873</name>
</gene>
<feature type="domain" description="Methyltransferase small N-terminal" evidence="8">
    <location>
        <begin position="6"/>
        <end position="153"/>
    </location>
</feature>
<name>A0A377J105_9PAST</name>
<dbReference type="SUPFAM" id="SSF53335">
    <property type="entry name" value="S-adenosyl-L-methionine-dependent methyltransferases"/>
    <property type="match status" value="1"/>
</dbReference>
<comment type="function">
    <text evidence="6">Specifically methylates the guanine in position 1207 of 16S rRNA in the 30S particle.</text>
</comment>
<evidence type="ECO:0000256" key="6">
    <source>
        <dbReference type="HAMAP-Rule" id="MF_01862"/>
    </source>
</evidence>
<dbReference type="PANTHER" id="PTHR47816">
    <property type="entry name" value="RIBOSOMAL RNA SMALL SUBUNIT METHYLTRANSFERASE C"/>
    <property type="match status" value="1"/>
</dbReference>
<dbReference type="HAMAP" id="MF_01862">
    <property type="entry name" value="16SrRNA_methyltr_C"/>
    <property type="match status" value="1"/>
</dbReference>
<evidence type="ECO:0000313" key="9">
    <source>
        <dbReference type="EMBL" id="STO93958.1"/>
    </source>
</evidence>
<keyword evidence="10" id="KW-1185">Reference proteome</keyword>
<keyword evidence="4 6" id="KW-0808">Transferase</keyword>
<organism evidence="9 10">
    <name type="scientific">Haemophilus pittmaniae</name>
    <dbReference type="NCBI Taxonomy" id="249188"/>
    <lineage>
        <taxon>Bacteria</taxon>
        <taxon>Pseudomonadati</taxon>
        <taxon>Pseudomonadota</taxon>
        <taxon>Gammaproteobacteria</taxon>
        <taxon>Pasteurellales</taxon>
        <taxon>Pasteurellaceae</taxon>
        <taxon>Haemophilus</taxon>
    </lineage>
</organism>
<comment type="subcellular location">
    <subcellularLocation>
        <location evidence="6">Cytoplasm</location>
    </subcellularLocation>
</comment>
<reference evidence="9 10" key="1">
    <citation type="submission" date="2018-06" db="EMBL/GenBank/DDBJ databases">
        <authorList>
            <consortium name="Pathogen Informatics"/>
            <person name="Doyle S."/>
        </authorList>
    </citation>
    <scope>NUCLEOTIDE SEQUENCE [LARGE SCALE GENOMIC DNA]</scope>
    <source>
        <strain evidence="9 10">NCTC13335</strain>
    </source>
</reference>
<dbReference type="GO" id="GO:0003676">
    <property type="term" value="F:nucleic acid binding"/>
    <property type="evidence" value="ECO:0007669"/>
    <property type="project" value="InterPro"/>
</dbReference>
<evidence type="ECO:0000313" key="10">
    <source>
        <dbReference type="Proteomes" id="UP000255264"/>
    </source>
</evidence>
<dbReference type="GO" id="GO:0052914">
    <property type="term" value="F:16S rRNA (guanine(1207)-N(2))-methyltransferase activity"/>
    <property type="evidence" value="ECO:0007669"/>
    <property type="project" value="UniProtKB-EC"/>
</dbReference>
<dbReference type="InterPro" id="IPR029063">
    <property type="entry name" value="SAM-dependent_MTases_sf"/>
</dbReference>
<keyword evidence="3 6" id="KW-0489">Methyltransferase</keyword>
<dbReference type="Gene3D" id="3.40.50.150">
    <property type="entry name" value="Vaccinia Virus protein VP39"/>
    <property type="match status" value="2"/>
</dbReference>
<accession>A0A377J105</accession>
<keyword evidence="5 6" id="KW-0949">S-adenosyl-L-methionine</keyword>
<protein>
    <recommendedName>
        <fullName evidence="6">Ribosomal RNA small subunit methyltransferase C</fullName>
        <ecNumber evidence="6">2.1.1.172</ecNumber>
    </recommendedName>
    <alternativeName>
        <fullName evidence="6">16S rRNA m2G1207 methyltransferase</fullName>
    </alternativeName>
    <alternativeName>
        <fullName evidence="6">rRNA (guanine-N(2)-)-methyltransferase RsmC</fullName>
    </alternativeName>
</protein>
<dbReference type="Pfam" id="PF08468">
    <property type="entry name" value="MTS_N"/>
    <property type="match status" value="1"/>
</dbReference>
<dbReference type="GO" id="GO:0005737">
    <property type="term" value="C:cytoplasm"/>
    <property type="evidence" value="ECO:0007669"/>
    <property type="project" value="UniProtKB-SubCell"/>
</dbReference>
<dbReference type="CDD" id="cd02440">
    <property type="entry name" value="AdoMet_MTases"/>
    <property type="match status" value="1"/>
</dbReference>
<evidence type="ECO:0000256" key="4">
    <source>
        <dbReference type="ARBA" id="ARBA00022679"/>
    </source>
</evidence>
<evidence type="ECO:0000256" key="5">
    <source>
        <dbReference type="ARBA" id="ARBA00022691"/>
    </source>
</evidence>
<comment type="catalytic activity">
    <reaction evidence="6">
        <text>guanosine(1207) in 16S rRNA + S-adenosyl-L-methionine = N(2)-methylguanosine(1207) in 16S rRNA + S-adenosyl-L-homocysteine + H(+)</text>
        <dbReference type="Rhea" id="RHEA:42736"/>
        <dbReference type="Rhea" id="RHEA-COMP:10213"/>
        <dbReference type="Rhea" id="RHEA-COMP:10214"/>
        <dbReference type="ChEBI" id="CHEBI:15378"/>
        <dbReference type="ChEBI" id="CHEBI:57856"/>
        <dbReference type="ChEBI" id="CHEBI:59789"/>
        <dbReference type="ChEBI" id="CHEBI:74269"/>
        <dbReference type="ChEBI" id="CHEBI:74481"/>
        <dbReference type="EC" id="2.1.1.172"/>
    </reaction>
</comment>
<dbReference type="RefSeq" id="WP_115003527.1">
    <property type="nucleotide sequence ID" value="NZ_UGHS01000004.1"/>
</dbReference>
<feature type="domain" description="Methyltransferase small" evidence="7">
    <location>
        <begin position="158"/>
        <end position="324"/>
    </location>
</feature>
<dbReference type="NCBIfam" id="NF007023">
    <property type="entry name" value="PRK09489.1"/>
    <property type="match status" value="1"/>
</dbReference>
<keyword evidence="2 6" id="KW-0698">rRNA processing</keyword>
<comment type="similarity">
    <text evidence="6">Belongs to the methyltransferase superfamily. RsmC family.</text>
</comment>
<comment type="subunit">
    <text evidence="6">Monomer.</text>
</comment>
<dbReference type="AlphaFoldDB" id="A0A377J105"/>
<proteinExistence type="inferred from homology"/>
<dbReference type="PROSITE" id="PS00092">
    <property type="entry name" value="N6_MTASE"/>
    <property type="match status" value="1"/>
</dbReference>
<keyword evidence="1 6" id="KW-0963">Cytoplasm</keyword>
<dbReference type="EC" id="2.1.1.172" evidence="6"/>
<dbReference type="PANTHER" id="PTHR47816:SF4">
    <property type="entry name" value="RIBOSOMAL RNA SMALL SUBUNIT METHYLTRANSFERASE C"/>
    <property type="match status" value="1"/>
</dbReference>
<evidence type="ECO:0000256" key="3">
    <source>
        <dbReference type="ARBA" id="ARBA00022603"/>
    </source>
</evidence>
<sequence>MISPSSEVLTRHFPLFAGKSVLLAGAINDDFPAQLSAHCKSLQVWSFYFDYARQHANVTFAEQFQGNVDLIVYYWSKNKAEVNFQLQQLLAQAPIGQEVLVIGENRGGIRSAEKQLADYGDIGKIDSARRCSLYHFTLQQRPNFDESRFWQRYQLPTLTVCSLPGVFSAAALDDGTALLLQTLDHLPQGDILDVGCGAGVIGATIKQKKPQANLWMSDIHALALASTRKTLAENGLQAEVLASDVFSEISAKFDLIISNPPFHDGLDTAYRAVNELIAQAKWHLRPGGELRLVANRHLAYADLLAQHFGHFEVLAQNNQFKVYSVTH</sequence>
<evidence type="ECO:0000256" key="2">
    <source>
        <dbReference type="ARBA" id="ARBA00022552"/>
    </source>
</evidence>
<evidence type="ECO:0000259" key="7">
    <source>
        <dbReference type="Pfam" id="PF05175"/>
    </source>
</evidence>
<dbReference type="InterPro" id="IPR046977">
    <property type="entry name" value="RsmC/RlmG"/>
</dbReference>